<accession>A0ABP3FIH0</accession>
<reference evidence="2" key="1">
    <citation type="journal article" date="2019" name="Int. J. Syst. Evol. Microbiol.">
        <title>The Global Catalogue of Microorganisms (GCM) 10K type strain sequencing project: providing services to taxonomists for standard genome sequencing and annotation.</title>
        <authorList>
            <consortium name="The Broad Institute Genomics Platform"/>
            <consortium name="The Broad Institute Genome Sequencing Center for Infectious Disease"/>
            <person name="Wu L."/>
            <person name="Ma J."/>
        </authorList>
    </citation>
    <scope>NUCLEOTIDE SEQUENCE [LARGE SCALE GENOMIC DNA]</scope>
    <source>
        <strain evidence="2">JCM 16343</strain>
    </source>
</reference>
<sequence>MDDFVNVRSALLEDFATYQPFIETYTDEKLAWATTGAQHSFPKFPPQETFPELLQAFSQQ</sequence>
<keyword evidence="2" id="KW-1185">Reference proteome</keyword>
<dbReference type="EMBL" id="BAAAFR010000001">
    <property type="protein sequence ID" value="GAA0315883.1"/>
    <property type="molecule type" value="Genomic_DNA"/>
</dbReference>
<evidence type="ECO:0000313" key="1">
    <source>
        <dbReference type="EMBL" id="GAA0315883.1"/>
    </source>
</evidence>
<evidence type="ECO:0000313" key="2">
    <source>
        <dbReference type="Proteomes" id="UP001501787"/>
    </source>
</evidence>
<gene>
    <name evidence="1" type="ORF">GCM10009129_11500</name>
</gene>
<comment type="caution">
    <text evidence="1">The sequence shown here is derived from an EMBL/GenBank/DDBJ whole genome shotgun (WGS) entry which is preliminary data.</text>
</comment>
<name>A0ABP3FIH0_9GAMM</name>
<evidence type="ECO:0008006" key="3">
    <source>
        <dbReference type="Google" id="ProtNLM"/>
    </source>
</evidence>
<proteinExistence type="predicted"/>
<dbReference type="Proteomes" id="UP001501787">
    <property type="component" value="Unassembled WGS sequence"/>
</dbReference>
<protein>
    <recommendedName>
        <fullName evidence="3">GNAT family N-acetyltransferase</fullName>
    </recommendedName>
</protein>
<organism evidence="1 2">
    <name type="scientific">Psychrobacter aestuarii</name>
    <dbReference type="NCBI Taxonomy" id="556327"/>
    <lineage>
        <taxon>Bacteria</taxon>
        <taxon>Pseudomonadati</taxon>
        <taxon>Pseudomonadota</taxon>
        <taxon>Gammaproteobacteria</taxon>
        <taxon>Moraxellales</taxon>
        <taxon>Moraxellaceae</taxon>
        <taxon>Psychrobacter</taxon>
    </lineage>
</organism>